<dbReference type="PANTHER" id="PTHR23534:SF1">
    <property type="entry name" value="MAJOR FACILITATOR SUPERFAMILY PROTEIN"/>
    <property type="match status" value="1"/>
</dbReference>
<dbReference type="InterPro" id="IPR020846">
    <property type="entry name" value="MFS_dom"/>
</dbReference>
<feature type="transmembrane region" description="Helical" evidence="4">
    <location>
        <begin position="141"/>
        <end position="159"/>
    </location>
</feature>
<feature type="transmembrane region" description="Helical" evidence="4">
    <location>
        <begin position="21"/>
        <end position="41"/>
    </location>
</feature>
<evidence type="ECO:0000256" key="2">
    <source>
        <dbReference type="ARBA" id="ARBA00022989"/>
    </source>
</evidence>
<feature type="domain" description="Major facilitator superfamily (MFS) profile" evidence="5">
    <location>
        <begin position="220"/>
        <end position="410"/>
    </location>
</feature>
<evidence type="ECO:0000313" key="6">
    <source>
        <dbReference type="EMBL" id="QJC56872.1"/>
    </source>
</evidence>
<feature type="transmembrane region" description="Helical" evidence="4">
    <location>
        <begin position="350"/>
        <end position="371"/>
    </location>
</feature>
<dbReference type="SUPFAM" id="SSF103473">
    <property type="entry name" value="MFS general substrate transporter"/>
    <property type="match status" value="1"/>
</dbReference>
<dbReference type="Gene3D" id="1.20.1250.20">
    <property type="entry name" value="MFS general substrate transporter like domains"/>
    <property type="match status" value="1"/>
</dbReference>
<feature type="transmembrane region" description="Helical" evidence="4">
    <location>
        <begin position="308"/>
        <end position="330"/>
    </location>
</feature>
<feature type="transmembrane region" description="Helical" evidence="4">
    <location>
        <begin position="284"/>
        <end position="302"/>
    </location>
</feature>
<feature type="transmembrane region" description="Helical" evidence="4">
    <location>
        <begin position="377"/>
        <end position="394"/>
    </location>
</feature>
<evidence type="ECO:0000256" key="4">
    <source>
        <dbReference type="SAM" id="Phobius"/>
    </source>
</evidence>
<dbReference type="Proteomes" id="UP000502041">
    <property type="component" value="Chromosome"/>
</dbReference>
<gene>
    <name evidence="6" type="primary">rfnT_1</name>
    <name evidence="6" type="ORF">HC248_02183</name>
</gene>
<feature type="transmembrane region" description="Helical" evidence="4">
    <location>
        <begin position="257"/>
        <end position="277"/>
    </location>
</feature>
<dbReference type="Pfam" id="PF07690">
    <property type="entry name" value="MFS_1"/>
    <property type="match status" value="1"/>
</dbReference>
<evidence type="ECO:0000256" key="3">
    <source>
        <dbReference type="ARBA" id="ARBA00023136"/>
    </source>
</evidence>
<sequence>MQNQWRQFLPDLPRATYILTLAQALNLTCAVISVTIAAIVGSRLAGAPALATLPYGAQFASVMLCTYPASMLMRRYGRRIIFSFGAVMLIIAGILGYLAVAHSSFSWLIVSHIFLGIFIACANFYRFAAVDNLDSTAKPRAISLVVSGGVLAAIAGPSLSNSLRSVTGFVDFSLCYAAFCALGLTTLLLMAVWRPLGVNLASQTASNTAAHLTKFENKKVILVAIFCSASGYFIMNLLMVQASLVMKDICSFSATSFAIQVHVIAMFAPSFFSGLIIARIGLQASLISGFILLSTAIFFGVFDIRYSLVFTALALLGLGWNLSYVGGGTLLAQSVNEHNRHRWQGINDSVIAACATLGALLPAPMLTVLGWNWSNIVLAPICILGIALCWRVLCRRQSMHDESLAEVSEK</sequence>
<accession>A0A6H2HAG4</accession>
<keyword evidence="1 4" id="KW-0812">Transmembrane</keyword>
<evidence type="ECO:0000256" key="1">
    <source>
        <dbReference type="ARBA" id="ARBA00022692"/>
    </source>
</evidence>
<evidence type="ECO:0000259" key="5">
    <source>
        <dbReference type="PROSITE" id="PS50850"/>
    </source>
</evidence>
<feature type="transmembrane region" description="Helical" evidence="4">
    <location>
        <begin position="171"/>
        <end position="193"/>
    </location>
</feature>
<keyword evidence="3 4" id="KW-0472">Membrane</keyword>
<name>A0A6H2HAG4_9BURK</name>
<proteinExistence type="predicted"/>
<dbReference type="GO" id="GO:0022857">
    <property type="term" value="F:transmembrane transporter activity"/>
    <property type="evidence" value="ECO:0007669"/>
    <property type="project" value="InterPro"/>
</dbReference>
<dbReference type="InterPro" id="IPR036259">
    <property type="entry name" value="MFS_trans_sf"/>
</dbReference>
<protein>
    <submittedName>
        <fullName evidence="6">Riboflavin transporter RfnT</fullName>
    </submittedName>
</protein>
<dbReference type="KEGG" id="pvac:HC248_02183"/>
<keyword evidence="2 4" id="KW-1133">Transmembrane helix</keyword>
<organism evidence="6 7">
    <name type="scientific">Polaromonas vacuolata</name>
    <dbReference type="NCBI Taxonomy" id="37448"/>
    <lineage>
        <taxon>Bacteria</taxon>
        <taxon>Pseudomonadati</taxon>
        <taxon>Pseudomonadota</taxon>
        <taxon>Betaproteobacteria</taxon>
        <taxon>Burkholderiales</taxon>
        <taxon>Comamonadaceae</taxon>
        <taxon>Polaromonas</taxon>
    </lineage>
</organism>
<dbReference type="AlphaFoldDB" id="A0A6H2HAG4"/>
<feature type="transmembrane region" description="Helical" evidence="4">
    <location>
        <begin position="105"/>
        <end position="129"/>
    </location>
</feature>
<keyword evidence="7" id="KW-1185">Reference proteome</keyword>
<feature type="transmembrane region" description="Helical" evidence="4">
    <location>
        <begin position="53"/>
        <end position="73"/>
    </location>
</feature>
<dbReference type="PROSITE" id="PS50850">
    <property type="entry name" value="MFS"/>
    <property type="match status" value="1"/>
</dbReference>
<dbReference type="InterPro" id="IPR011701">
    <property type="entry name" value="MFS"/>
</dbReference>
<dbReference type="PANTHER" id="PTHR23534">
    <property type="entry name" value="MFS PERMEASE"/>
    <property type="match status" value="1"/>
</dbReference>
<feature type="transmembrane region" description="Helical" evidence="4">
    <location>
        <begin position="80"/>
        <end position="99"/>
    </location>
</feature>
<reference evidence="6 7" key="1">
    <citation type="submission" date="2020-04" db="EMBL/GenBank/DDBJ databases">
        <title>Complete genome of a Psychrophilic, Marine, Gas Vacuolate Bacterium Polaromonas vacuolata KCTC 22033T.</title>
        <authorList>
            <person name="Hwang K."/>
            <person name="Kim K.M."/>
        </authorList>
    </citation>
    <scope>NUCLEOTIDE SEQUENCE [LARGE SCALE GENOMIC DNA]</scope>
    <source>
        <strain evidence="6 7">KCTC 22033</strain>
    </source>
</reference>
<dbReference type="EMBL" id="CP051461">
    <property type="protein sequence ID" value="QJC56872.1"/>
    <property type="molecule type" value="Genomic_DNA"/>
</dbReference>
<feature type="transmembrane region" description="Helical" evidence="4">
    <location>
        <begin position="220"/>
        <end position="245"/>
    </location>
</feature>
<evidence type="ECO:0000313" key="7">
    <source>
        <dbReference type="Proteomes" id="UP000502041"/>
    </source>
</evidence>
<dbReference type="RefSeq" id="WP_168922466.1">
    <property type="nucleotide sequence ID" value="NZ_CP051461.1"/>
</dbReference>